<dbReference type="AlphaFoldDB" id="A0A895YH77"/>
<keyword evidence="3" id="KW-1185">Reference proteome</keyword>
<dbReference type="InterPro" id="IPR035930">
    <property type="entry name" value="FomD-like_sf"/>
</dbReference>
<dbReference type="KEGG" id="nhy:JQS43_18265"/>
<proteinExistence type="predicted"/>
<dbReference type="Gene3D" id="2.40.380.10">
    <property type="entry name" value="FomD-like"/>
    <property type="match status" value="1"/>
</dbReference>
<evidence type="ECO:0000313" key="2">
    <source>
        <dbReference type="EMBL" id="QSB13520.1"/>
    </source>
</evidence>
<reference evidence="2" key="1">
    <citation type="submission" date="2021-02" db="EMBL/GenBank/DDBJ databases">
        <title>Natrosporangium hydrolyticum gen. nov., sp. nov, a haloalkaliphilic actinobacterium from a soda solonchak soil.</title>
        <authorList>
            <person name="Sorokin D.Y."/>
            <person name="Khijniak T.V."/>
            <person name="Zakharycheva A.P."/>
            <person name="Boueva O.V."/>
            <person name="Ariskina E.V."/>
            <person name="Hahnke R.L."/>
            <person name="Bunk B."/>
            <person name="Sproer C."/>
            <person name="Schumann P."/>
            <person name="Evtushenko L.I."/>
            <person name="Kublanov I.V."/>
        </authorList>
    </citation>
    <scope>NUCLEOTIDE SEQUENCE</scope>
    <source>
        <strain evidence="2">DSM 106523</strain>
    </source>
</reference>
<dbReference type="RefSeq" id="WP_239675616.1">
    <property type="nucleotide sequence ID" value="NZ_CP070499.1"/>
</dbReference>
<dbReference type="Proteomes" id="UP000662857">
    <property type="component" value="Chromosome"/>
</dbReference>
<accession>A0A895YH77</accession>
<gene>
    <name evidence="2" type="ORF">JQS43_18265</name>
</gene>
<dbReference type="SUPFAM" id="SSF159234">
    <property type="entry name" value="FomD-like"/>
    <property type="match status" value="1"/>
</dbReference>
<dbReference type="EMBL" id="CP070499">
    <property type="protein sequence ID" value="QSB13520.1"/>
    <property type="molecule type" value="Genomic_DNA"/>
</dbReference>
<protein>
    <submittedName>
        <fullName evidence="2">DUF402 domain-containing protein</fullName>
    </submittedName>
</protein>
<evidence type="ECO:0000313" key="3">
    <source>
        <dbReference type="Proteomes" id="UP000662857"/>
    </source>
</evidence>
<sequence>MLKPGEPVIRRYHKRGEQLSVVKFCRVVSDDERGLLLWLAEGSPLRWLRAADGRGLRDMPFAEWLTVPKQLVARRWTDTGVLILLPPDAAHSVWWFYRGPGGGFSQWYINLEQPAVRWSDGELVGVDTVDYDLDIVVMSDRSWCWKDEHELAERIAFPEHYWVSDPVAVRAEGERLAALAEAGGFPFDGTFCDFRPDPGWSVPAELPAGWDRPRAWS</sequence>
<feature type="domain" description="DUF402" evidence="1">
    <location>
        <begin position="55"/>
        <end position="185"/>
    </location>
</feature>
<organism evidence="2 3">
    <name type="scientific">Natronosporangium hydrolyticum</name>
    <dbReference type="NCBI Taxonomy" id="2811111"/>
    <lineage>
        <taxon>Bacteria</taxon>
        <taxon>Bacillati</taxon>
        <taxon>Actinomycetota</taxon>
        <taxon>Actinomycetes</taxon>
        <taxon>Micromonosporales</taxon>
        <taxon>Micromonosporaceae</taxon>
        <taxon>Natronosporangium</taxon>
    </lineage>
</organism>
<dbReference type="Pfam" id="PF04167">
    <property type="entry name" value="DUF402"/>
    <property type="match status" value="1"/>
</dbReference>
<dbReference type="InterPro" id="IPR007295">
    <property type="entry name" value="DUF402"/>
</dbReference>
<evidence type="ECO:0000259" key="1">
    <source>
        <dbReference type="Pfam" id="PF04167"/>
    </source>
</evidence>
<name>A0A895YH77_9ACTN</name>